<comment type="caution">
    <text evidence="2">The sequence shown here is derived from an EMBL/GenBank/DDBJ whole genome shotgun (WGS) entry which is preliminary data.</text>
</comment>
<accession>A0A937UUW5</accession>
<evidence type="ECO:0000256" key="1">
    <source>
        <dbReference type="SAM" id="Phobius"/>
    </source>
</evidence>
<organism evidence="2 3">
    <name type="scientific">Frankia nepalensis</name>
    <dbReference type="NCBI Taxonomy" id="1836974"/>
    <lineage>
        <taxon>Bacteria</taxon>
        <taxon>Bacillati</taxon>
        <taxon>Actinomycetota</taxon>
        <taxon>Actinomycetes</taxon>
        <taxon>Frankiales</taxon>
        <taxon>Frankiaceae</taxon>
        <taxon>Frankia</taxon>
    </lineage>
</organism>
<sequence>MEADVRLDRPVASRRGWRAAMLALARNPVGSIYGTILADSVLAVEARYQLLLRDLIYAELVTVVVYWLAHVYAEFLGAPPTVNRRAGLRRLADTMAHEWSLVTASFVPLLAVLLAAAAGASVHTAALAGMWTGVAALVLWGEIAGRHSGRGAWTSLAYGLVSGMFGIALVLLRALLH</sequence>
<keyword evidence="1" id="KW-1133">Transmembrane helix</keyword>
<evidence type="ECO:0000313" key="3">
    <source>
        <dbReference type="Proteomes" id="UP000604475"/>
    </source>
</evidence>
<feature type="transmembrane region" description="Helical" evidence="1">
    <location>
        <begin position="125"/>
        <end position="144"/>
    </location>
</feature>
<dbReference type="EMBL" id="JAEACQ010000345">
    <property type="protein sequence ID" value="MBL7632670.1"/>
    <property type="molecule type" value="Genomic_DNA"/>
</dbReference>
<keyword evidence="3" id="KW-1185">Reference proteome</keyword>
<evidence type="ECO:0000313" key="2">
    <source>
        <dbReference type="EMBL" id="MBL7632670.1"/>
    </source>
</evidence>
<proteinExistence type="predicted"/>
<feature type="transmembrane region" description="Helical" evidence="1">
    <location>
        <begin position="99"/>
        <end position="119"/>
    </location>
</feature>
<dbReference type="RefSeq" id="WP_203005253.1">
    <property type="nucleotide sequence ID" value="NZ_JADWYU010000091.1"/>
</dbReference>
<dbReference type="Proteomes" id="UP000604475">
    <property type="component" value="Unassembled WGS sequence"/>
</dbReference>
<feature type="transmembrane region" description="Helical" evidence="1">
    <location>
        <begin position="156"/>
        <end position="176"/>
    </location>
</feature>
<name>A0A937UUW5_9ACTN</name>
<dbReference type="AlphaFoldDB" id="A0A937UUW5"/>
<reference evidence="2" key="1">
    <citation type="submission" date="2020-12" db="EMBL/GenBank/DDBJ databases">
        <title>Genomic characterization of non-nitrogen-fixing Frankia strains.</title>
        <authorList>
            <person name="Carlos-Shanley C."/>
            <person name="Guerra T."/>
            <person name="Hahn D."/>
        </authorList>
    </citation>
    <scope>NUCLEOTIDE SEQUENCE</scope>
    <source>
        <strain evidence="2">CN6</strain>
    </source>
</reference>
<gene>
    <name evidence="2" type="ORF">I7412_37070</name>
</gene>
<protein>
    <submittedName>
        <fullName evidence="2">Uncharacterized protein</fullName>
    </submittedName>
</protein>
<keyword evidence="1" id="KW-0472">Membrane</keyword>
<feature type="transmembrane region" description="Helical" evidence="1">
    <location>
        <begin position="55"/>
        <end position="78"/>
    </location>
</feature>
<keyword evidence="1" id="KW-0812">Transmembrane</keyword>